<keyword evidence="1" id="KW-1133">Transmembrane helix</keyword>
<evidence type="ECO:0000313" key="2">
    <source>
        <dbReference type="EMBL" id="MDN7933158.1"/>
    </source>
</evidence>
<feature type="transmembrane region" description="Helical" evidence="1">
    <location>
        <begin position="229"/>
        <end position="249"/>
    </location>
</feature>
<keyword evidence="1" id="KW-0812">Transmembrane</keyword>
<dbReference type="RefSeq" id="WP_301755904.1">
    <property type="nucleotide sequence ID" value="NZ_JAUJSQ010000006.1"/>
</dbReference>
<dbReference type="InterPro" id="IPR007498">
    <property type="entry name" value="PqiA-like"/>
</dbReference>
<reference evidence="2" key="1">
    <citation type="submission" date="2023-07" db="EMBL/GenBank/DDBJ databases">
        <title>A collection of bacterial strains from the Burkholderia cepacia Research Laboratory and Repository.</title>
        <authorList>
            <person name="Lipuma J."/>
            <person name="Spilker T."/>
            <person name="Caverly L."/>
        </authorList>
    </citation>
    <scope>NUCLEOTIDE SEQUENCE</scope>
    <source>
        <strain evidence="2">AU42020</strain>
    </source>
</reference>
<sequence length="270" mass="29597">MSPSKGCSASTHCVAIRLPAKPIRRPKARLHRFSINPHKNVHRRRAHCAASHRIRMHAPPEPMDTFPTLIACEHCDSVYRRRALARHEVARCERCAAVLFRSSWLDIDRWIALAVAAGVVFAIANLCPIMRISVQGLHSEATLWQSALALAKGFAAPIAIPTALAIVVVPFLQIATLIWLLAFARAGRRAPAFGPLMRLLVALRPWSMIEVGLLGILIAIIKLSSIMQIIPGAGLWATAVLMVLIPLIAGHDARQLWDWVVPVAPAGDRP</sequence>
<dbReference type="Pfam" id="PF04403">
    <property type="entry name" value="PqiA"/>
    <property type="match status" value="1"/>
</dbReference>
<keyword evidence="1" id="KW-0472">Membrane</keyword>
<feature type="transmembrane region" description="Helical" evidence="1">
    <location>
        <begin position="110"/>
        <end position="134"/>
    </location>
</feature>
<comment type="caution">
    <text evidence="2">The sequence shown here is derived from an EMBL/GenBank/DDBJ whole genome shotgun (WGS) entry which is preliminary data.</text>
</comment>
<accession>A0ABT8PDL2</accession>
<evidence type="ECO:0000313" key="3">
    <source>
        <dbReference type="Proteomes" id="UP001171606"/>
    </source>
</evidence>
<evidence type="ECO:0000256" key="1">
    <source>
        <dbReference type="SAM" id="Phobius"/>
    </source>
</evidence>
<feature type="transmembrane region" description="Helical" evidence="1">
    <location>
        <begin position="154"/>
        <end position="182"/>
    </location>
</feature>
<gene>
    <name evidence="2" type="ORF">QZM52_17890</name>
</gene>
<name>A0ABT8PDL2_9BURK</name>
<dbReference type="Proteomes" id="UP001171606">
    <property type="component" value="Unassembled WGS sequence"/>
</dbReference>
<protein>
    <submittedName>
        <fullName evidence="2">Paraquat-inducible protein A</fullName>
    </submittedName>
</protein>
<feature type="transmembrane region" description="Helical" evidence="1">
    <location>
        <begin position="203"/>
        <end position="223"/>
    </location>
</feature>
<proteinExistence type="predicted"/>
<organism evidence="2 3">
    <name type="scientific">Burkholderia metallica</name>
    <dbReference type="NCBI Taxonomy" id="488729"/>
    <lineage>
        <taxon>Bacteria</taxon>
        <taxon>Pseudomonadati</taxon>
        <taxon>Pseudomonadota</taxon>
        <taxon>Betaproteobacteria</taxon>
        <taxon>Burkholderiales</taxon>
        <taxon>Burkholderiaceae</taxon>
        <taxon>Burkholderia</taxon>
        <taxon>Burkholderia cepacia complex</taxon>
    </lineage>
</organism>
<keyword evidence="3" id="KW-1185">Reference proteome</keyword>
<dbReference type="EMBL" id="JAUJSQ010000006">
    <property type="protein sequence ID" value="MDN7933158.1"/>
    <property type="molecule type" value="Genomic_DNA"/>
</dbReference>